<reference evidence="9 10" key="1">
    <citation type="submission" date="2024-05" db="EMBL/GenBank/DDBJ databases">
        <title>Sinomonas sp. nov., isolated from a waste landfill.</title>
        <authorList>
            <person name="Zhao Y."/>
        </authorList>
    </citation>
    <scope>NUCLEOTIDE SEQUENCE [LARGE SCALE GENOMIC DNA]</scope>
    <source>
        <strain evidence="9 10">CCTCC AB2014300</strain>
    </source>
</reference>
<comment type="similarity">
    <text evidence="7">Belongs to the binding-protein-dependent transport system permease family.</text>
</comment>
<evidence type="ECO:0000256" key="2">
    <source>
        <dbReference type="ARBA" id="ARBA00022448"/>
    </source>
</evidence>
<sequence>MSARPSARQLLPLAILIPGALIMLFPFVWMVLSSLKTVQETTQLPQPFFPGSPEFGNYVEAWLKPAGTFGHYYLNSVLLAVGGTAVRVALSILAAYAFAMMRFPGKRILFALFLLTAMVPGEVTLIPNFITIRHLPLLGGNDLWGTGGHGLYNSFAGMILPTAVDAFSVFLLRQAFLAIPGDYWEAASLDGCSRWGFLTRIALPMISPAVGVVAVLSAFEYWNSLLWPLVVTDSDAIRPVQVGILALQGEFDQNPNLVMAAAALSVLPVIALYLIVQRQFRESVTFSGLRG</sequence>
<feature type="transmembrane region" description="Helical" evidence="7">
    <location>
        <begin position="72"/>
        <end position="96"/>
    </location>
</feature>
<dbReference type="PANTHER" id="PTHR43744">
    <property type="entry name" value="ABC TRANSPORTER PERMEASE PROTEIN MG189-RELATED-RELATED"/>
    <property type="match status" value="1"/>
</dbReference>
<dbReference type="PANTHER" id="PTHR43744:SF12">
    <property type="entry name" value="ABC TRANSPORTER PERMEASE PROTEIN MG189-RELATED"/>
    <property type="match status" value="1"/>
</dbReference>
<keyword evidence="5 7" id="KW-1133">Transmembrane helix</keyword>
<evidence type="ECO:0000313" key="10">
    <source>
        <dbReference type="Proteomes" id="UP001422074"/>
    </source>
</evidence>
<dbReference type="SUPFAM" id="SSF161098">
    <property type="entry name" value="MetI-like"/>
    <property type="match status" value="1"/>
</dbReference>
<comment type="subcellular location">
    <subcellularLocation>
        <location evidence="1 7">Cell membrane</location>
        <topology evidence="1 7">Multi-pass membrane protein</topology>
    </subcellularLocation>
</comment>
<accession>A0ABU9X2G2</accession>
<gene>
    <name evidence="9" type="ORF">ABCQ75_13025</name>
</gene>
<feature type="transmembrane region" description="Helical" evidence="7">
    <location>
        <begin position="108"/>
        <end position="130"/>
    </location>
</feature>
<dbReference type="EMBL" id="JBDFRB010000013">
    <property type="protein sequence ID" value="MEN2745451.1"/>
    <property type="molecule type" value="Genomic_DNA"/>
</dbReference>
<evidence type="ECO:0000313" key="9">
    <source>
        <dbReference type="EMBL" id="MEN2745451.1"/>
    </source>
</evidence>
<evidence type="ECO:0000256" key="6">
    <source>
        <dbReference type="ARBA" id="ARBA00023136"/>
    </source>
</evidence>
<keyword evidence="3" id="KW-1003">Cell membrane</keyword>
<feature type="transmembrane region" description="Helical" evidence="7">
    <location>
        <begin position="257"/>
        <end position="276"/>
    </location>
</feature>
<organism evidence="9 10">
    <name type="scientific">Sinomonas halotolerans</name>
    <dbReference type="NCBI Taxonomy" id="1644133"/>
    <lineage>
        <taxon>Bacteria</taxon>
        <taxon>Bacillati</taxon>
        <taxon>Actinomycetota</taxon>
        <taxon>Actinomycetes</taxon>
        <taxon>Micrococcales</taxon>
        <taxon>Micrococcaceae</taxon>
        <taxon>Sinomonas</taxon>
    </lineage>
</organism>
<proteinExistence type="inferred from homology"/>
<keyword evidence="2 7" id="KW-0813">Transport</keyword>
<evidence type="ECO:0000256" key="3">
    <source>
        <dbReference type="ARBA" id="ARBA00022475"/>
    </source>
</evidence>
<comment type="caution">
    <text evidence="9">The sequence shown here is derived from an EMBL/GenBank/DDBJ whole genome shotgun (WGS) entry which is preliminary data.</text>
</comment>
<evidence type="ECO:0000259" key="8">
    <source>
        <dbReference type="PROSITE" id="PS50928"/>
    </source>
</evidence>
<feature type="transmembrane region" description="Helical" evidence="7">
    <location>
        <begin position="150"/>
        <end position="172"/>
    </location>
</feature>
<keyword evidence="6 7" id="KW-0472">Membrane</keyword>
<dbReference type="Gene3D" id="1.10.3720.10">
    <property type="entry name" value="MetI-like"/>
    <property type="match status" value="1"/>
</dbReference>
<keyword evidence="4 7" id="KW-0812">Transmembrane</keyword>
<evidence type="ECO:0000256" key="4">
    <source>
        <dbReference type="ARBA" id="ARBA00022692"/>
    </source>
</evidence>
<dbReference type="PROSITE" id="PS50928">
    <property type="entry name" value="ABC_TM1"/>
    <property type="match status" value="1"/>
</dbReference>
<keyword evidence="10" id="KW-1185">Reference proteome</keyword>
<dbReference type="InterPro" id="IPR000515">
    <property type="entry name" value="MetI-like"/>
</dbReference>
<dbReference type="CDD" id="cd06261">
    <property type="entry name" value="TM_PBP2"/>
    <property type="match status" value="1"/>
</dbReference>
<dbReference type="InterPro" id="IPR035906">
    <property type="entry name" value="MetI-like_sf"/>
</dbReference>
<feature type="domain" description="ABC transmembrane type-1" evidence="8">
    <location>
        <begin position="73"/>
        <end position="276"/>
    </location>
</feature>
<feature type="transmembrane region" description="Helical" evidence="7">
    <location>
        <begin position="201"/>
        <end position="219"/>
    </location>
</feature>
<dbReference type="Proteomes" id="UP001422074">
    <property type="component" value="Unassembled WGS sequence"/>
</dbReference>
<evidence type="ECO:0000256" key="5">
    <source>
        <dbReference type="ARBA" id="ARBA00022989"/>
    </source>
</evidence>
<name>A0ABU9X2G2_9MICC</name>
<dbReference type="RefSeq" id="WP_345885830.1">
    <property type="nucleotide sequence ID" value="NZ_JBDFRB010000013.1"/>
</dbReference>
<protein>
    <submittedName>
        <fullName evidence="9">Carbohydrate ABC transporter permease</fullName>
    </submittedName>
</protein>
<evidence type="ECO:0000256" key="7">
    <source>
        <dbReference type="RuleBase" id="RU363032"/>
    </source>
</evidence>
<dbReference type="Pfam" id="PF00528">
    <property type="entry name" value="BPD_transp_1"/>
    <property type="match status" value="1"/>
</dbReference>
<feature type="transmembrane region" description="Helical" evidence="7">
    <location>
        <begin position="12"/>
        <end position="32"/>
    </location>
</feature>
<evidence type="ECO:0000256" key="1">
    <source>
        <dbReference type="ARBA" id="ARBA00004651"/>
    </source>
</evidence>